<dbReference type="Proteomes" id="UP000466523">
    <property type="component" value="Unassembled WGS sequence"/>
</dbReference>
<comment type="caution">
    <text evidence="1">The sequence shown here is derived from an EMBL/GenBank/DDBJ whole genome shotgun (WGS) entry which is preliminary data.</text>
</comment>
<proteinExistence type="predicted"/>
<evidence type="ECO:0000313" key="2">
    <source>
        <dbReference type="Proteomes" id="UP000466523"/>
    </source>
</evidence>
<evidence type="ECO:0000313" key="1">
    <source>
        <dbReference type="EMBL" id="NDJ91854.1"/>
    </source>
</evidence>
<accession>A0A7K3LHK6</accession>
<protein>
    <submittedName>
        <fullName evidence="1">Uncharacterized protein</fullName>
    </submittedName>
</protein>
<dbReference type="RefSeq" id="WP_162113275.1">
    <property type="nucleotide sequence ID" value="NZ_JAACYR010000136.1"/>
</dbReference>
<reference evidence="1 2" key="1">
    <citation type="submission" date="2020-01" db="EMBL/GenBank/DDBJ databases">
        <authorList>
            <person name="Sanchez-Estrada R."/>
            <person name="Gonzalez-Y-Merchand J.A."/>
            <person name="Rivera-Gutierrez S."/>
        </authorList>
    </citation>
    <scope>NUCLEOTIDE SEQUENCE [LARGE SCALE GENOMIC DNA]</scope>
    <source>
        <strain evidence="1 2">CST 7247</strain>
    </source>
</reference>
<sequence length="78" mass="8618">MRPNNQTEHAKYLRGRIAGFSRSRTPDDPEYIEARTELAVSNIAEFARVAANEAPPMTAEQVDRLTVLIRGYLGGDAA</sequence>
<gene>
    <name evidence="1" type="ORF">GWR20_22375</name>
</gene>
<dbReference type="EMBL" id="JAACYR010000136">
    <property type="protein sequence ID" value="NDJ91854.1"/>
    <property type="molecule type" value="Genomic_DNA"/>
</dbReference>
<name>A0A7K3LHK6_9MYCO</name>
<dbReference type="AlphaFoldDB" id="A0A7K3LHK6"/>
<organism evidence="1 2">
    <name type="scientific">Mycolicibacter kumamotonensis</name>
    <dbReference type="NCBI Taxonomy" id="354243"/>
    <lineage>
        <taxon>Bacteria</taxon>
        <taxon>Bacillati</taxon>
        <taxon>Actinomycetota</taxon>
        <taxon>Actinomycetes</taxon>
        <taxon>Mycobacteriales</taxon>
        <taxon>Mycobacteriaceae</taxon>
        <taxon>Mycolicibacter</taxon>
    </lineage>
</organism>